<dbReference type="InterPro" id="IPR025588">
    <property type="entry name" value="YcxB-like_C"/>
</dbReference>
<reference evidence="3" key="1">
    <citation type="submission" date="2020-08" db="EMBL/GenBank/DDBJ databases">
        <title>Paracoccus amoyensis sp. nov., isolated from the surface seawater at coast of Xiamen, Fujian.</title>
        <authorList>
            <person name="Lyu L."/>
        </authorList>
    </citation>
    <scope>NUCLEOTIDE SEQUENCE</scope>
    <source>
        <strain evidence="3">11-3</strain>
    </source>
</reference>
<name>A0A926GCR6_9RHOB</name>
<sequence length="166" mass="19663">MTSQEFEFTRQDMIRGSLLAFRRRLFSKSWLALQVGAILFLTLAITLYNEGRDWTVWIWLAAILIMCGFLLVAHLLMVVFSVFWGAQMLAWHPHLRQQFMLQIREDGIRLTSDKGDWIYSWFDFTDMTEGRDIFVLMLGPSMFLPIPKRILDRYEVAIIRKNAPRR</sequence>
<accession>A0A926GCR6</accession>
<keyword evidence="1" id="KW-0812">Transmembrane</keyword>
<proteinExistence type="predicted"/>
<dbReference type="EMBL" id="JACOQL010000010">
    <property type="protein sequence ID" value="MBC9248598.1"/>
    <property type="molecule type" value="Genomic_DNA"/>
</dbReference>
<keyword evidence="1" id="KW-0472">Membrane</keyword>
<dbReference type="RefSeq" id="WP_187795060.1">
    <property type="nucleotide sequence ID" value="NZ_JACOQL010000010.1"/>
</dbReference>
<evidence type="ECO:0000256" key="1">
    <source>
        <dbReference type="SAM" id="Phobius"/>
    </source>
</evidence>
<evidence type="ECO:0000313" key="3">
    <source>
        <dbReference type="EMBL" id="MBC9248598.1"/>
    </source>
</evidence>
<dbReference type="Pfam" id="PF14317">
    <property type="entry name" value="YcxB"/>
    <property type="match status" value="1"/>
</dbReference>
<keyword evidence="4" id="KW-1185">Reference proteome</keyword>
<dbReference type="Proteomes" id="UP000608594">
    <property type="component" value="Unassembled WGS sequence"/>
</dbReference>
<keyword evidence="1" id="KW-1133">Transmembrane helix</keyword>
<feature type="transmembrane region" description="Helical" evidence="1">
    <location>
        <begin position="30"/>
        <end position="48"/>
    </location>
</feature>
<evidence type="ECO:0000259" key="2">
    <source>
        <dbReference type="Pfam" id="PF14317"/>
    </source>
</evidence>
<gene>
    <name evidence="3" type="ORF">H4P12_18215</name>
</gene>
<organism evidence="3 4">
    <name type="scientific">Paracoccus amoyensis</name>
    <dbReference type="NCBI Taxonomy" id="2760093"/>
    <lineage>
        <taxon>Bacteria</taxon>
        <taxon>Pseudomonadati</taxon>
        <taxon>Pseudomonadota</taxon>
        <taxon>Alphaproteobacteria</taxon>
        <taxon>Rhodobacterales</taxon>
        <taxon>Paracoccaceae</taxon>
        <taxon>Paracoccus</taxon>
    </lineage>
</organism>
<feature type="transmembrane region" description="Helical" evidence="1">
    <location>
        <begin position="54"/>
        <end position="86"/>
    </location>
</feature>
<evidence type="ECO:0000313" key="4">
    <source>
        <dbReference type="Proteomes" id="UP000608594"/>
    </source>
</evidence>
<feature type="domain" description="YcxB-like C-terminal" evidence="2">
    <location>
        <begin position="104"/>
        <end position="151"/>
    </location>
</feature>
<comment type="caution">
    <text evidence="3">The sequence shown here is derived from an EMBL/GenBank/DDBJ whole genome shotgun (WGS) entry which is preliminary data.</text>
</comment>
<protein>
    <submittedName>
        <fullName evidence="3">YcxB family protein</fullName>
    </submittedName>
</protein>
<dbReference type="AlphaFoldDB" id="A0A926GCR6"/>